<proteinExistence type="predicted"/>
<dbReference type="AlphaFoldDB" id="A0A0F9GDB8"/>
<dbReference type="EMBL" id="LAZR01018347">
    <property type="protein sequence ID" value="KKL96753.1"/>
    <property type="molecule type" value="Genomic_DNA"/>
</dbReference>
<feature type="non-terminal residue" evidence="1">
    <location>
        <position position="1"/>
    </location>
</feature>
<reference evidence="1" key="1">
    <citation type="journal article" date="2015" name="Nature">
        <title>Complex archaea that bridge the gap between prokaryotes and eukaryotes.</title>
        <authorList>
            <person name="Spang A."/>
            <person name="Saw J.H."/>
            <person name="Jorgensen S.L."/>
            <person name="Zaremba-Niedzwiedzka K."/>
            <person name="Martijn J."/>
            <person name="Lind A.E."/>
            <person name="van Eijk R."/>
            <person name="Schleper C."/>
            <person name="Guy L."/>
            <person name="Ettema T.J."/>
        </authorList>
    </citation>
    <scope>NUCLEOTIDE SEQUENCE</scope>
</reference>
<organism evidence="1">
    <name type="scientific">marine sediment metagenome</name>
    <dbReference type="NCBI Taxonomy" id="412755"/>
    <lineage>
        <taxon>unclassified sequences</taxon>
        <taxon>metagenomes</taxon>
        <taxon>ecological metagenomes</taxon>
    </lineage>
</organism>
<sequence>IGVLHPRLGLDLWRTRDLTPEQAARVLLRKDGDCGDHRD</sequence>
<gene>
    <name evidence="1" type="ORF">LCGC14_1841290</name>
</gene>
<evidence type="ECO:0000313" key="1">
    <source>
        <dbReference type="EMBL" id="KKL96753.1"/>
    </source>
</evidence>
<accession>A0A0F9GDB8</accession>
<protein>
    <submittedName>
        <fullName evidence="1">Uncharacterized protein</fullName>
    </submittedName>
</protein>
<comment type="caution">
    <text evidence="1">The sequence shown here is derived from an EMBL/GenBank/DDBJ whole genome shotgun (WGS) entry which is preliminary data.</text>
</comment>
<name>A0A0F9GDB8_9ZZZZ</name>